<keyword evidence="2" id="KW-1185">Reference proteome</keyword>
<comment type="caution">
    <text evidence="1">The sequence shown here is derived from an EMBL/GenBank/DDBJ whole genome shotgun (WGS) entry which is preliminary data.</text>
</comment>
<accession>T0IMD6</accession>
<organism evidence="1 2">
    <name type="scientific">Sphingobium ummariense RL-3</name>
    <dbReference type="NCBI Taxonomy" id="1346791"/>
    <lineage>
        <taxon>Bacteria</taxon>
        <taxon>Pseudomonadati</taxon>
        <taxon>Pseudomonadota</taxon>
        <taxon>Alphaproteobacteria</taxon>
        <taxon>Sphingomonadales</taxon>
        <taxon>Sphingomonadaceae</taxon>
        <taxon>Sphingobium</taxon>
    </lineage>
</organism>
<dbReference type="STRING" id="1346791.M529_21995"/>
<proteinExistence type="predicted"/>
<evidence type="ECO:0000313" key="2">
    <source>
        <dbReference type="Proteomes" id="UP000015523"/>
    </source>
</evidence>
<dbReference type="AlphaFoldDB" id="T0IMD6"/>
<dbReference type="Gene3D" id="3.50.50.60">
    <property type="entry name" value="FAD/NAD(P)-binding domain"/>
    <property type="match status" value="1"/>
</dbReference>
<dbReference type="RefSeq" id="WP_021319959.1">
    <property type="nucleotide sequence ID" value="NZ_AUWY01000129.1"/>
</dbReference>
<gene>
    <name evidence="1" type="ORF">M529_21995</name>
</gene>
<evidence type="ECO:0008006" key="3">
    <source>
        <dbReference type="Google" id="ProtNLM"/>
    </source>
</evidence>
<dbReference type="eggNOG" id="COG0644">
    <property type="taxonomic scope" value="Bacteria"/>
</dbReference>
<name>T0IMD6_9SPHN</name>
<dbReference type="InterPro" id="IPR036188">
    <property type="entry name" value="FAD/NAD-bd_sf"/>
</dbReference>
<dbReference type="PATRIC" id="fig|1346791.3.peg.4249"/>
<protein>
    <recommendedName>
        <fullName evidence="3">FAD-binding domain-containing protein</fullName>
    </recommendedName>
</protein>
<dbReference type="Proteomes" id="UP000015523">
    <property type="component" value="Unassembled WGS sequence"/>
</dbReference>
<evidence type="ECO:0000313" key="1">
    <source>
        <dbReference type="EMBL" id="EQB29995.1"/>
    </source>
</evidence>
<sequence length="290" mass="30566">MLSEAALALLRDIFGRPDLFADRPRVRRRLVAWGGRPVVVPHDAVLLTEDDLQSALAPLAMAMAGEADFTIFAAPPLPEGSLRLFGDRGAVAARVTVRSPACAQECRVEAVPAGWLFLVPAGEGEGWLMGIGAPLDALLADSALIAPVIDMTASASQPFITAPRIHAPLCGEGWLACGTAAIGFDPICGDGTAQSVREAILASAVLSAIAEGADAAPLLTHYRSMLIAAMRRHLQLCAHFYGSGGQGDWWRAQHAALVEGHGWCTAQLAKLPEPQFLLDGFRLVPRQAAA</sequence>
<dbReference type="SUPFAM" id="SSF51905">
    <property type="entry name" value="FAD/NAD(P)-binding domain"/>
    <property type="match status" value="1"/>
</dbReference>
<dbReference type="EMBL" id="AUWY01000129">
    <property type="protein sequence ID" value="EQB29995.1"/>
    <property type="molecule type" value="Genomic_DNA"/>
</dbReference>
<reference evidence="1 2" key="1">
    <citation type="journal article" date="2013" name="Genome Announc.">
        <title>Draft Genome Sequence of Sphingobium ummariense Strain RL-3, a Hexachlorocyclohexane-Degrading Bacterium.</title>
        <authorList>
            <person name="Kohli P."/>
            <person name="Dua A."/>
            <person name="Sangwan N."/>
            <person name="Oldach P."/>
            <person name="Khurana J.P."/>
            <person name="Lal R."/>
        </authorList>
    </citation>
    <scope>NUCLEOTIDE SEQUENCE [LARGE SCALE GENOMIC DNA]</scope>
    <source>
        <strain evidence="1 2">RL-3</strain>
    </source>
</reference>